<dbReference type="EC" id="1.8.4.12" evidence="3"/>
<name>A0A6M4IV41_9BACT</name>
<dbReference type="RefSeq" id="WP_171227484.1">
    <property type="nucleotide sequence ID" value="NZ_CP053085.1"/>
</dbReference>
<dbReference type="AlphaFoldDB" id="A0A6M4IV41"/>
<dbReference type="InterPro" id="IPR028427">
    <property type="entry name" value="Met_Sox_Rdtase_MsrB"/>
</dbReference>
<proteinExistence type="inferred from homology"/>
<protein>
    <recommendedName>
        <fullName evidence="3">peptide-methionine (R)-S-oxide reductase</fullName>
        <ecNumber evidence="3">1.8.4.12</ecNumber>
    </recommendedName>
</protein>
<evidence type="ECO:0000256" key="3">
    <source>
        <dbReference type="ARBA" id="ARBA00012499"/>
    </source>
</evidence>
<dbReference type="InterPro" id="IPR011057">
    <property type="entry name" value="Mss4-like_sf"/>
</dbReference>
<evidence type="ECO:0000256" key="1">
    <source>
        <dbReference type="ARBA" id="ARBA00001947"/>
    </source>
</evidence>
<gene>
    <name evidence="9" type="primary">msrB</name>
    <name evidence="9" type="ORF">HKW67_22210</name>
</gene>
<evidence type="ECO:0000256" key="5">
    <source>
        <dbReference type="ARBA" id="ARBA00022833"/>
    </source>
</evidence>
<dbReference type="Proteomes" id="UP000500938">
    <property type="component" value="Chromosome"/>
</dbReference>
<dbReference type="GO" id="GO:0046872">
    <property type="term" value="F:metal ion binding"/>
    <property type="evidence" value="ECO:0007669"/>
    <property type="project" value="UniProtKB-KW"/>
</dbReference>
<keyword evidence="4" id="KW-0479">Metal-binding</keyword>
<dbReference type="PANTHER" id="PTHR10173:SF52">
    <property type="entry name" value="METHIONINE-R-SULFOXIDE REDUCTASE B1"/>
    <property type="match status" value="1"/>
</dbReference>
<dbReference type="GO" id="GO:0033743">
    <property type="term" value="F:peptide-methionine (R)-S-oxide reductase activity"/>
    <property type="evidence" value="ECO:0007669"/>
    <property type="project" value="UniProtKB-EC"/>
</dbReference>
<comment type="catalytic activity">
    <reaction evidence="7">
        <text>L-methionyl-[protein] + [thioredoxin]-disulfide + H2O = L-methionyl-(R)-S-oxide-[protein] + [thioredoxin]-dithiol</text>
        <dbReference type="Rhea" id="RHEA:24164"/>
        <dbReference type="Rhea" id="RHEA-COMP:10698"/>
        <dbReference type="Rhea" id="RHEA-COMP:10700"/>
        <dbReference type="Rhea" id="RHEA-COMP:12313"/>
        <dbReference type="Rhea" id="RHEA-COMP:12314"/>
        <dbReference type="ChEBI" id="CHEBI:15377"/>
        <dbReference type="ChEBI" id="CHEBI:16044"/>
        <dbReference type="ChEBI" id="CHEBI:29950"/>
        <dbReference type="ChEBI" id="CHEBI:45764"/>
        <dbReference type="ChEBI" id="CHEBI:50058"/>
        <dbReference type="EC" id="1.8.4.12"/>
    </reaction>
</comment>
<evidence type="ECO:0000259" key="8">
    <source>
        <dbReference type="PROSITE" id="PS51790"/>
    </source>
</evidence>
<evidence type="ECO:0000256" key="2">
    <source>
        <dbReference type="ARBA" id="ARBA00007174"/>
    </source>
</evidence>
<dbReference type="Pfam" id="PF01641">
    <property type="entry name" value="SelR"/>
    <property type="match status" value="1"/>
</dbReference>
<evidence type="ECO:0000256" key="6">
    <source>
        <dbReference type="ARBA" id="ARBA00023002"/>
    </source>
</evidence>
<dbReference type="EMBL" id="CP053085">
    <property type="protein sequence ID" value="QJR38048.1"/>
    <property type="molecule type" value="Genomic_DNA"/>
</dbReference>
<evidence type="ECO:0000313" key="10">
    <source>
        <dbReference type="Proteomes" id="UP000500938"/>
    </source>
</evidence>
<keyword evidence="5" id="KW-0862">Zinc</keyword>
<accession>A0A6M4IV41</accession>
<keyword evidence="10" id="KW-1185">Reference proteome</keyword>
<evidence type="ECO:0000256" key="4">
    <source>
        <dbReference type="ARBA" id="ARBA00022723"/>
    </source>
</evidence>
<feature type="domain" description="MsrB" evidence="8">
    <location>
        <begin position="9"/>
        <end position="131"/>
    </location>
</feature>
<dbReference type="Gene3D" id="2.170.150.20">
    <property type="entry name" value="Peptide methionine sulfoxide reductase"/>
    <property type="match status" value="1"/>
</dbReference>
<reference evidence="9 10" key="1">
    <citation type="submission" date="2020-05" db="EMBL/GenBank/DDBJ databases">
        <title>Complete genome sequence of Gemmatimonas greenlandica TET16.</title>
        <authorList>
            <person name="Zeng Y."/>
        </authorList>
    </citation>
    <scope>NUCLEOTIDE SEQUENCE [LARGE SCALE GENOMIC DNA]</scope>
    <source>
        <strain evidence="9 10">TET16</strain>
    </source>
</reference>
<dbReference type="PROSITE" id="PS51790">
    <property type="entry name" value="MSRB"/>
    <property type="match status" value="1"/>
</dbReference>
<evidence type="ECO:0000313" key="9">
    <source>
        <dbReference type="EMBL" id="QJR38048.1"/>
    </source>
</evidence>
<dbReference type="InterPro" id="IPR002579">
    <property type="entry name" value="Met_Sox_Rdtase_MsrB_dom"/>
</dbReference>
<organism evidence="9 10">
    <name type="scientific">Gemmatimonas groenlandica</name>
    <dbReference type="NCBI Taxonomy" id="2732249"/>
    <lineage>
        <taxon>Bacteria</taxon>
        <taxon>Pseudomonadati</taxon>
        <taxon>Gemmatimonadota</taxon>
        <taxon>Gemmatimonadia</taxon>
        <taxon>Gemmatimonadales</taxon>
        <taxon>Gemmatimonadaceae</taxon>
        <taxon>Gemmatimonas</taxon>
    </lineage>
</organism>
<comment type="similarity">
    <text evidence="2">Belongs to the MsrB Met sulfoxide reductase family.</text>
</comment>
<keyword evidence="6 9" id="KW-0560">Oxidoreductase</keyword>
<evidence type="ECO:0000256" key="7">
    <source>
        <dbReference type="ARBA" id="ARBA00048488"/>
    </source>
</evidence>
<dbReference type="GO" id="GO:0005737">
    <property type="term" value="C:cytoplasm"/>
    <property type="evidence" value="ECO:0007669"/>
    <property type="project" value="TreeGrafter"/>
</dbReference>
<dbReference type="SUPFAM" id="SSF51316">
    <property type="entry name" value="Mss4-like"/>
    <property type="match status" value="1"/>
</dbReference>
<dbReference type="PANTHER" id="PTHR10173">
    <property type="entry name" value="METHIONINE SULFOXIDE REDUCTASE"/>
    <property type="match status" value="1"/>
</dbReference>
<dbReference type="NCBIfam" id="TIGR00357">
    <property type="entry name" value="peptide-methionine (R)-S-oxide reductase MsrB"/>
    <property type="match status" value="1"/>
</dbReference>
<dbReference type="GO" id="GO:0006979">
    <property type="term" value="P:response to oxidative stress"/>
    <property type="evidence" value="ECO:0007669"/>
    <property type="project" value="InterPro"/>
</dbReference>
<dbReference type="GO" id="GO:0030091">
    <property type="term" value="P:protein repair"/>
    <property type="evidence" value="ECO:0007669"/>
    <property type="project" value="InterPro"/>
</dbReference>
<dbReference type="KEGG" id="ggr:HKW67_22210"/>
<comment type="cofactor">
    <cofactor evidence="1">
        <name>Zn(2+)</name>
        <dbReference type="ChEBI" id="CHEBI:29105"/>
    </cofactor>
</comment>
<dbReference type="FunFam" id="2.170.150.20:FF:000001">
    <property type="entry name" value="Peptide methionine sulfoxide reductase MsrB"/>
    <property type="match status" value="1"/>
</dbReference>
<sequence>MADKIRKSELEWRMILSAEQFRVMRSHGTERAFGGRYWDHHADGLYLCAGCGQPLFSSQAKFDSGTGWPSFTEPLTDVAVETSTDRKWFIVRVEVHCATCEAHLGHLFDDGPTPGGMRYCINSASLDFSATEE</sequence>